<keyword evidence="9" id="KW-0057">Aromatic amino acid biosynthesis</keyword>
<reference evidence="13" key="1">
    <citation type="submission" date="2022-02" db="EMBL/GenBank/DDBJ databases">
        <authorList>
            <person name="Leng L."/>
        </authorList>
    </citation>
    <scope>NUCLEOTIDE SEQUENCE</scope>
    <source>
        <strain evidence="13">JI</strain>
    </source>
</reference>
<dbReference type="EMBL" id="JAKOAV010000004">
    <property type="protein sequence ID" value="MDF9407379.1"/>
    <property type="molecule type" value="Genomic_DNA"/>
</dbReference>
<evidence type="ECO:0000256" key="8">
    <source>
        <dbReference type="ARBA" id="ARBA00023027"/>
    </source>
</evidence>
<dbReference type="InterPro" id="IPR046826">
    <property type="entry name" value="PDH_N"/>
</dbReference>
<evidence type="ECO:0000256" key="6">
    <source>
        <dbReference type="ARBA" id="ARBA00022605"/>
    </source>
</evidence>
<dbReference type="CDD" id="cd04909">
    <property type="entry name" value="ACT_PDH-BS"/>
    <property type="match status" value="1"/>
</dbReference>
<evidence type="ECO:0000256" key="9">
    <source>
        <dbReference type="ARBA" id="ARBA00023141"/>
    </source>
</evidence>
<dbReference type="PANTHER" id="PTHR21363:SF0">
    <property type="entry name" value="PREPHENATE DEHYDROGENASE [NADP(+)]"/>
    <property type="match status" value="1"/>
</dbReference>
<dbReference type="Pfam" id="PF20463">
    <property type="entry name" value="PDH_C"/>
    <property type="match status" value="1"/>
</dbReference>
<dbReference type="InterPro" id="IPR003099">
    <property type="entry name" value="Prephen_DH"/>
</dbReference>
<organism evidence="13 14">
    <name type="scientific">Pelotomaculum isophthalicicum JI</name>
    <dbReference type="NCBI Taxonomy" id="947010"/>
    <lineage>
        <taxon>Bacteria</taxon>
        <taxon>Bacillati</taxon>
        <taxon>Bacillota</taxon>
        <taxon>Clostridia</taxon>
        <taxon>Eubacteriales</taxon>
        <taxon>Desulfotomaculaceae</taxon>
        <taxon>Pelotomaculum</taxon>
    </lineage>
</organism>
<dbReference type="InterPro" id="IPR002912">
    <property type="entry name" value="ACT_dom"/>
</dbReference>
<comment type="catalytic activity">
    <reaction evidence="10">
        <text>prephenate + NAD(+) = 3-(4-hydroxyphenyl)pyruvate + CO2 + NADH</text>
        <dbReference type="Rhea" id="RHEA:13869"/>
        <dbReference type="ChEBI" id="CHEBI:16526"/>
        <dbReference type="ChEBI" id="CHEBI:29934"/>
        <dbReference type="ChEBI" id="CHEBI:36242"/>
        <dbReference type="ChEBI" id="CHEBI:57540"/>
        <dbReference type="ChEBI" id="CHEBI:57945"/>
        <dbReference type="EC" id="1.3.1.12"/>
    </reaction>
</comment>
<dbReference type="InterPro" id="IPR046825">
    <property type="entry name" value="PDH_C"/>
</dbReference>
<evidence type="ECO:0000313" key="13">
    <source>
        <dbReference type="EMBL" id="MDF9407379.1"/>
    </source>
</evidence>
<accession>A0A9X4H578</accession>
<protein>
    <recommendedName>
        <fullName evidence="4">Prephenate dehydrogenase</fullName>
        <ecNumber evidence="3">1.3.1.12</ecNumber>
    </recommendedName>
</protein>
<dbReference type="GO" id="GO:0006571">
    <property type="term" value="P:tyrosine biosynthetic process"/>
    <property type="evidence" value="ECO:0007669"/>
    <property type="project" value="UniProtKB-KW"/>
</dbReference>
<dbReference type="InterPro" id="IPR045865">
    <property type="entry name" value="ACT-like_dom_sf"/>
</dbReference>
<dbReference type="Gene3D" id="3.30.70.260">
    <property type="match status" value="1"/>
</dbReference>
<comment type="caution">
    <text evidence="13">The sequence shown here is derived from an EMBL/GenBank/DDBJ whole genome shotgun (WGS) entry which is preliminary data.</text>
</comment>
<dbReference type="SUPFAM" id="SSF55021">
    <property type="entry name" value="ACT-like"/>
    <property type="match status" value="1"/>
</dbReference>
<dbReference type="Pfam" id="PF02153">
    <property type="entry name" value="PDH_N"/>
    <property type="match status" value="1"/>
</dbReference>
<evidence type="ECO:0000259" key="12">
    <source>
        <dbReference type="PROSITE" id="PS51671"/>
    </source>
</evidence>
<dbReference type="SUPFAM" id="SSF48179">
    <property type="entry name" value="6-phosphogluconate dehydrogenase C-terminal domain-like"/>
    <property type="match status" value="1"/>
</dbReference>
<dbReference type="PROSITE" id="PS51176">
    <property type="entry name" value="PDH_ADH"/>
    <property type="match status" value="1"/>
</dbReference>
<dbReference type="Gene3D" id="1.10.3660.10">
    <property type="entry name" value="6-phosphogluconate dehydrogenase C-terminal like domain"/>
    <property type="match status" value="1"/>
</dbReference>
<dbReference type="GO" id="GO:0004665">
    <property type="term" value="F:prephenate dehydrogenase (NADP+) activity"/>
    <property type="evidence" value="ECO:0007669"/>
    <property type="project" value="InterPro"/>
</dbReference>
<comment type="similarity">
    <text evidence="2">Belongs to the prephenate/arogenate dehydrogenase family.</text>
</comment>
<comment type="pathway">
    <text evidence="1">Amino-acid biosynthesis; L-tyrosine biosynthesis; (4-hydroxyphenyl)pyruvate from prephenate (NAD(+) route): step 1/1.</text>
</comment>
<proteinExistence type="inferred from homology"/>
<dbReference type="GO" id="GO:0008977">
    <property type="term" value="F:prephenate dehydrogenase (NAD+) activity"/>
    <property type="evidence" value="ECO:0007669"/>
    <property type="project" value="UniProtKB-EC"/>
</dbReference>
<evidence type="ECO:0000256" key="2">
    <source>
        <dbReference type="ARBA" id="ARBA00007964"/>
    </source>
</evidence>
<keyword evidence="6" id="KW-0028">Amino-acid biosynthesis</keyword>
<dbReference type="InterPro" id="IPR050812">
    <property type="entry name" value="Preph/Arog_dehydrog"/>
</dbReference>
<evidence type="ECO:0000256" key="3">
    <source>
        <dbReference type="ARBA" id="ARBA00012068"/>
    </source>
</evidence>
<feature type="domain" description="ACT" evidence="12">
    <location>
        <begin position="298"/>
        <end position="367"/>
    </location>
</feature>
<evidence type="ECO:0000256" key="1">
    <source>
        <dbReference type="ARBA" id="ARBA00005067"/>
    </source>
</evidence>
<name>A0A9X4H578_9FIRM</name>
<dbReference type="InterPro" id="IPR008927">
    <property type="entry name" value="6-PGluconate_DH-like_C_sf"/>
</dbReference>
<keyword evidence="5" id="KW-0827">Tyrosine biosynthesis</keyword>
<feature type="domain" description="Prephenate/arogenate dehydrogenase" evidence="11">
    <location>
        <begin position="6"/>
        <end position="293"/>
    </location>
</feature>
<keyword evidence="7" id="KW-0560">Oxidoreductase</keyword>
<keyword evidence="8" id="KW-0520">NAD</keyword>
<dbReference type="PROSITE" id="PS51671">
    <property type="entry name" value="ACT"/>
    <property type="match status" value="1"/>
</dbReference>
<dbReference type="EC" id="1.3.1.12" evidence="3"/>
<sequence>MNPDFNRVAIIGVGLIGGSLGMALCARGLAGEVVGSGSSAENLYLARELGAIHRYTDSITNSVHGADLIIIATPVSVTIKVLKEIIPYLSPAAVVTDVGSTKAAIVRDAAQLLPSGACFVGGHPMAGTERAGVREADPYLFENAVYILTPTSETPPAAVTKVGKLVAGVGAKLIEMDPEQHDQAVAAVSHLPYIIASSLVNTVARMPGGESILPLAAGGFRDTTRIASSNTTMWRDILLANREQVINMIRSFQVELNKYEKIIETGEGAEILKKLISARDVRSGLPAKTSRYLSNLYEIVVTVPDQPGAIVAFAAPLANADINISDIEILRVREGEGGTIRVGFATQEEQDNAFNVLKEKGYTVRKK</sequence>
<dbReference type="RefSeq" id="WP_277442614.1">
    <property type="nucleotide sequence ID" value="NZ_JAKOAV010000004.1"/>
</dbReference>
<dbReference type="SUPFAM" id="SSF51735">
    <property type="entry name" value="NAD(P)-binding Rossmann-fold domains"/>
    <property type="match status" value="1"/>
</dbReference>
<evidence type="ECO:0000259" key="11">
    <source>
        <dbReference type="PROSITE" id="PS51176"/>
    </source>
</evidence>
<keyword evidence="14" id="KW-1185">Reference proteome</keyword>
<dbReference type="Proteomes" id="UP001154312">
    <property type="component" value="Unassembled WGS sequence"/>
</dbReference>
<evidence type="ECO:0000256" key="4">
    <source>
        <dbReference type="ARBA" id="ARBA00016891"/>
    </source>
</evidence>
<gene>
    <name evidence="13" type="ORF">L7E55_03230</name>
</gene>
<dbReference type="PANTHER" id="PTHR21363">
    <property type="entry name" value="PREPHENATE DEHYDROGENASE"/>
    <property type="match status" value="1"/>
</dbReference>
<dbReference type="Gene3D" id="3.40.50.720">
    <property type="entry name" value="NAD(P)-binding Rossmann-like Domain"/>
    <property type="match status" value="1"/>
</dbReference>
<dbReference type="FunFam" id="1.10.3660.10:FF:000003">
    <property type="entry name" value="Prephenate dehydrogenase"/>
    <property type="match status" value="1"/>
</dbReference>
<dbReference type="FunFam" id="3.40.50.720:FF:000208">
    <property type="entry name" value="Prephenate dehydrogenase"/>
    <property type="match status" value="1"/>
</dbReference>
<dbReference type="AlphaFoldDB" id="A0A9X4H578"/>
<evidence type="ECO:0000256" key="10">
    <source>
        <dbReference type="ARBA" id="ARBA00049260"/>
    </source>
</evidence>
<evidence type="ECO:0000256" key="7">
    <source>
        <dbReference type="ARBA" id="ARBA00023002"/>
    </source>
</evidence>
<dbReference type="GO" id="GO:0070403">
    <property type="term" value="F:NAD+ binding"/>
    <property type="evidence" value="ECO:0007669"/>
    <property type="project" value="InterPro"/>
</dbReference>
<evidence type="ECO:0000256" key="5">
    <source>
        <dbReference type="ARBA" id="ARBA00022498"/>
    </source>
</evidence>
<evidence type="ECO:0000313" key="14">
    <source>
        <dbReference type="Proteomes" id="UP001154312"/>
    </source>
</evidence>
<dbReference type="Pfam" id="PF01842">
    <property type="entry name" value="ACT"/>
    <property type="match status" value="1"/>
</dbReference>
<dbReference type="InterPro" id="IPR036291">
    <property type="entry name" value="NAD(P)-bd_dom_sf"/>
</dbReference>